<dbReference type="PANTHER" id="PTHR11778">
    <property type="entry name" value="SERYL-TRNA SYNTHETASE"/>
    <property type="match status" value="1"/>
</dbReference>
<feature type="binding site" evidence="8">
    <location>
        <position position="266"/>
    </location>
    <ligand>
        <name>L-serine</name>
        <dbReference type="ChEBI" id="CHEBI:33384"/>
    </ligand>
</feature>
<evidence type="ECO:0000256" key="3">
    <source>
        <dbReference type="ARBA" id="ARBA00022741"/>
    </source>
</evidence>
<comment type="caution">
    <text evidence="12">The sequence shown here is derived from an EMBL/GenBank/DDBJ whole genome shotgun (WGS) entry which is preliminary data.</text>
</comment>
<keyword evidence="5" id="KW-0648">Protein biosynthesis</keyword>
<evidence type="ECO:0000256" key="1">
    <source>
        <dbReference type="ARBA" id="ARBA00012840"/>
    </source>
</evidence>
<keyword evidence="4 9" id="KW-0067">ATP-binding</keyword>
<feature type="binding site" evidence="9">
    <location>
        <begin position="266"/>
        <end position="268"/>
    </location>
    <ligand>
        <name>ATP</name>
        <dbReference type="ChEBI" id="CHEBI:30616"/>
    </ligand>
</feature>
<feature type="binding site" evidence="9">
    <location>
        <begin position="282"/>
        <end position="285"/>
    </location>
    <ligand>
        <name>ATP</name>
        <dbReference type="ChEBI" id="CHEBI:30616"/>
    </ligand>
</feature>
<dbReference type="InterPro" id="IPR002317">
    <property type="entry name" value="Ser-tRNA-ligase_type_1"/>
</dbReference>
<dbReference type="PRINTS" id="PR00981">
    <property type="entry name" value="TRNASYNTHSER"/>
</dbReference>
<dbReference type="PIRSF" id="PIRSF001529">
    <property type="entry name" value="Ser-tRNA-synth_IIa"/>
    <property type="match status" value="1"/>
</dbReference>
<dbReference type="InterPro" id="IPR002314">
    <property type="entry name" value="aa-tRNA-synt_IIb"/>
</dbReference>
<dbReference type="Gene3D" id="1.10.287.40">
    <property type="entry name" value="Serine-tRNA synthetase, tRNA binding domain"/>
    <property type="match status" value="1"/>
</dbReference>
<keyword evidence="3" id="KW-0547">Nucleotide-binding</keyword>
<feature type="binding site" evidence="9">
    <location>
        <begin position="353"/>
        <end position="356"/>
    </location>
    <ligand>
        <name>ATP</name>
        <dbReference type="ChEBI" id="CHEBI:30616"/>
    </ligand>
</feature>
<organism evidence="12 13">
    <name type="scientific">Candidatus Nomurabacteria bacterium RIFCSPHIGHO2_02_FULL_42_24</name>
    <dbReference type="NCBI Taxonomy" id="1801757"/>
    <lineage>
        <taxon>Bacteria</taxon>
        <taxon>Candidatus Nomuraibacteriota</taxon>
    </lineage>
</organism>
<dbReference type="EC" id="6.1.1.11" evidence="1 7"/>
<evidence type="ECO:0000256" key="8">
    <source>
        <dbReference type="PIRSR" id="PIRSR001529-1"/>
    </source>
</evidence>
<gene>
    <name evidence="12" type="ORF">A3B93_01690</name>
</gene>
<dbReference type="Gene3D" id="3.30.930.10">
    <property type="entry name" value="Bira Bifunctional Protein, Domain 2"/>
    <property type="match status" value="1"/>
</dbReference>
<dbReference type="InterPro" id="IPR010978">
    <property type="entry name" value="tRNA-bd_arm"/>
</dbReference>
<dbReference type="InterPro" id="IPR042103">
    <property type="entry name" value="SerRS_1_N_sf"/>
</dbReference>
<dbReference type="InterPro" id="IPR006195">
    <property type="entry name" value="aa-tRNA-synth_II"/>
</dbReference>
<feature type="coiled-coil region" evidence="10">
    <location>
        <begin position="32"/>
        <end position="85"/>
    </location>
</feature>
<accession>A0A1F6WI40</accession>
<keyword evidence="2 12" id="KW-0436">Ligase</keyword>
<dbReference type="GO" id="GO:0005524">
    <property type="term" value="F:ATP binding"/>
    <property type="evidence" value="ECO:0007669"/>
    <property type="project" value="UniProtKB-KW"/>
</dbReference>
<keyword evidence="10" id="KW-0175">Coiled coil</keyword>
<reference evidence="12 13" key="1">
    <citation type="journal article" date="2016" name="Nat. Commun.">
        <title>Thousands of microbial genomes shed light on interconnected biogeochemical processes in an aquifer system.</title>
        <authorList>
            <person name="Anantharaman K."/>
            <person name="Brown C.T."/>
            <person name="Hug L.A."/>
            <person name="Sharon I."/>
            <person name="Castelle C.J."/>
            <person name="Probst A.J."/>
            <person name="Thomas B.C."/>
            <person name="Singh A."/>
            <person name="Wilkins M.J."/>
            <person name="Karaoz U."/>
            <person name="Brodie E.L."/>
            <person name="Williams K.H."/>
            <person name="Hubbard S.S."/>
            <person name="Banfield J.F."/>
        </authorList>
    </citation>
    <scope>NUCLEOTIDE SEQUENCE [LARGE SCALE GENOMIC DNA]</scope>
</reference>
<name>A0A1F6WI40_9BACT</name>
<evidence type="ECO:0000313" key="13">
    <source>
        <dbReference type="Proteomes" id="UP000179880"/>
    </source>
</evidence>
<dbReference type="GO" id="GO:0006434">
    <property type="term" value="P:seryl-tRNA aminoacylation"/>
    <property type="evidence" value="ECO:0007669"/>
    <property type="project" value="UniProtKB-UniRule"/>
</dbReference>
<evidence type="ECO:0000256" key="9">
    <source>
        <dbReference type="PIRSR" id="PIRSR001529-2"/>
    </source>
</evidence>
<dbReference type="GO" id="GO:0005737">
    <property type="term" value="C:cytoplasm"/>
    <property type="evidence" value="ECO:0007669"/>
    <property type="project" value="UniProtKB-UniRule"/>
</dbReference>
<evidence type="ECO:0000256" key="10">
    <source>
        <dbReference type="SAM" id="Coils"/>
    </source>
</evidence>
<feature type="binding site" evidence="8">
    <location>
        <position position="289"/>
    </location>
    <ligand>
        <name>L-serine</name>
        <dbReference type="ChEBI" id="CHEBI:33384"/>
    </ligand>
</feature>
<dbReference type="Pfam" id="PF00587">
    <property type="entry name" value="tRNA-synt_2b"/>
    <property type="match status" value="1"/>
</dbReference>
<keyword evidence="6" id="KW-0030">Aminoacyl-tRNA synthetase</keyword>
<dbReference type="PROSITE" id="PS50862">
    <property type="entry name" value="AA_TRNA_LIGASE_II"/>
    <property type="match status" value="1"/>
</dbReference>
<dbReference type="NCBIfam" id="TIGR00414">
    <property type="entry name" value="serS"/>
    <property type="match status" value="1"/>
</dbReference>
<evidence type="ECO:0000256" key="5">
    <source>
        <dbReference type="ARBA" id="ARBA00022917"/>
    </source>
</evidence>
<evidence type="ECO:0000256" key="4">
    <source>
        <dbReference type="ARBA" id="ARBA00022840"/>
    </source>
</evidence>
<dbReference type="EMBL" id="MFUH01000030">
    <property type="protein sequence ID" value="OGI81395.1"/>
    <property type="molecule type" value="Genomic_DNA"/>
</dbReference>
<proteinExistence type="predicted"/>
<dbReference type="InterPro" id="IPR015866">
    <property type="entry name" value="Ser-tRNA-synth_1_N"/>
</dbReference>
<evidence type="ECO:0000259" key="11">
    <source>
        <dbReference type="PROSITE" id="PS50862"/>
    </source>
</evidence>
<feature type="site" description="Important for serine binding" evidence="8">
    <location>
        <position position="395"/>
    </location>
</feature>
<protein>
    <recommendedName>
        <fullName evidence="1 7">Serine--tRNA ligase</fullName>
        <ecNumber evidence="1 7">6.1.1.11</ecNumber>
    </recommendedName>
</protein>
<dbReference type="SUPFAM" id="SSF46589">
    <property type="entry name" value="tRNA-binding arm"/>
    <property type="match status" value="1"/>
</dbReference>
<evidence type="ECO:0000256" key="6">
    <source>
        <dbReference type="ARBA" id="ARBA00023146"/>
    </source>
</evidence>
<dbReference type="SUPFAM" id="SSF55681">
    <property type="entry name" value="Class II aaRS and biotin synthetases"/>
    <property type="match status" value="1"/>
</dbReference>
<sequence length="435" mass="49614">MLDIKFIRENKDLIALAIKNKKVKEKVDLDKMIALFDERQNLKKEIDELNHKRNEAARQRLIEEGSRLKKELAELEKKFEAVSQKFMSLMLLIPNVPSPDTPVGEDETHNKVLRQWGTPRQFDFQPKNHMGLGVSLGLINNERAALVSGTRFSYLKGDLVLMQFALINYAFSILTNKKKLEEIAQAAGLNIKVTPFVPIIPPVMIKPAVLNRMARLEPRDERYHIPTDDLYLIGSAEHSIGPMHMDETFEEADLPVRYVGYSTAFRREAGSYGKDTHGIFRVHQFDKMEMETFCLPENSFQEQEFLVAIQEYLVKSLNLPYQAVILCTGDMGLPDYRQIDIETWMPSEGRYRETHSADLVTSFQPRRLNTKVKRSDPSAGGAGDRAEPVHMNDATVFAGRTLIAILENYQCADGTVEIPEVLRSYMGKNSIGHER</sequence>
<feature type="domain" description="Aminoacyl-transfer RNA synthetases class-II family profile" evidence="11">
    <location>
        <begin position="177"/>
        <end position="435"/>
    </location>
</feature>
<dbReference type="Proteomes" id="UP000179880">
    <property type="component" value="Unassembled WGS sequence"/>
</dbReference>
<evidence type="ECO:0000313" key="12">
    <source>
        <dbReference type="EMBL" id="OGI81395.1"/>
    </source>
</evidence>
<dbReference type="Pfam" id="PF02403">
    <property type="entry name" value="Seryl_tRNA_N"/>
    <property type="match status" value="1"/>
</dbReference>
<dbReference type="InterPro" id="IPR045864">
    <property type="entry name" value="aa-tRNA-synth_II/BPL/LPL"/>
</dbReference>
<dbReference type="AlphaFoldDB" id="A0A1F6WI40"/>
<dbReference type="GO" id="GO:0004828">
    <property type="term" value="F:serine-tRNA ligase activity"/>
    <property type="evidence" value="ECO:0007669"/>
    <property type="project" value="UniProtKB-UniRule"/>
</dbReference>
<evidence type="ECO:0000256" key="7">
    <source>
        <dbReference type="NCBIfam" id="TIGR00414"/>
    </source>
</evidence>
<evidence type="ECO:0000256" key="2">
    <source>
        <dbReference type="ARBA" id="ARBA00022598"/>
    </source>
</evidence>